<evidence type="ECO:0000259" key="3">
    <source>
        <dbReference type="PROSITE" id="PS51677"/>
    </source>
</evidence>
<dbReference type="PROSITE" id="PS51677">
    <property type="entry name" value="NODB"/>
    <property type="match status" value="1"/>
</dbReference>
<dbReference type="InterPro" id="IPR002509">
    <property type="entry name" value="NODB_dom"/>
</dbReference>
<organism evidence="4 5">
    <name type="scientific">Hominilimicola fabiformis</name>
    <dbReference type="NCBI Taxonomy" id="2885356"/>
    <lineage>
        <taxon>Bacteria</taxon>
        <taxon>Bacillati</taxon>
        <taxon>Bacillota</taxon>
        <taxon>Clostridia</taxon>
        <taxon>Eubacteriales</taxon>
        <taxon>Oscillospiraceae</taxon>
        <taxon>Hominilimicola</taxon>
    </lineage>
</organism>
<dbReference type="EMBL" id="JAJEQM010000002">
    <property type="protein sequence ID" value="MCC2209651.1"/>
    <property type="molecule type" value="Genomic_DNA"/>
</dbReference>
<dbReference type="InterPro" id="IPR051398">
    <property type="entry name" value="Polysacch_Deacetylase"/>
</dbReference>
<dbReference type="InterPro" id="IPR011330">
    <property type="entry name" value="Glyco_hydro/deAcase_b/a-brl"/>
</dbReference>
<gene>
    <name evidence="4" type="ORF">LKE05_02440</name>
</gene>
<dbReference type="SUPFAM" id="SSF88713">
    <property type="entry name" value="Glycoside hydrolase/deacetylase"/>
    <property type="match status" value="1"/>
</dbReference>
<dbReference type="PANTHER" id="PTHR34216:SF7">
    <property type="entry name" value="POLY-BETA-1,6-N-ACETYL-D-GLUCOSAMINE N-DEACETYLASE"/>
    <property type="match status" value="1"/>
</dbReference>
<keyword evidence="2" id="KW-1133">Transmembrane helix</keyword>
<proteinExistence type="predicted"/>
<sequence>MIKKLKIFSVVIFVSLLYCGILGIVFNSVSSVPVLSVNISNGVDMPIIMYHSVLKDTNLSGKYIVTPDTLKNDINFLKNKGYTFVSAQELIDYTNGTSKLPDKPVMLTFDDGFYNNYGYVMPILSEYDAKAVISVVGSYTDEYSKSNIANMTYGYVRWSEVYDMFIDKRVEVGNHSYDFHSNNHGRNGSKRNSGESEDTYKNIFVADTQKAQDRFMTKTGFAPIIYTYPFGAYSEETTDMLKSMGFKMSLTCNEGINHITDADSLFMLKRYNRPSGISTADFFAKMGID</sequence>
<keyword evidence="1" id="KW-0732">Signal</keyword>
<dbReference type="Proteomes" id="UP001198242">
    <property type="component" value="Unassembled WGS sequence"/>
</dbReference>
<dbReference type="GO" id="GO:0005975">
    <property type="term" value="P:carbohydrate metabolic process"/>
    <property type="evidence" value="ECO:0007669"/>
    <property type="project" value="InterPro"/>
</dbReference>
<evidence type="ECO:0000256" key="1">
    <source>
        <dbReference type="ARBA" id="ARBA00022729"/>
    </source>
</evidence>
<keyword evidence="2" id="KW-0812">Transmembrane</keyword>
<dbReference type="RefSeq" id="WP_308455807.1">
    <property type="nucleotide sequence ID" value="NZ_JAJEQM010000002.1"/>
</dbReference>
<evidence type="ECO:0000313" key="5">
    <source>
        <dbReference type="Proteomes" id="UP001198242"/>
    </source>
</evidence>
<dbReference type="Gene3D" id="3.20.20.370">
    <property type="entry name" value="Glycoside hydrolase/deacetylase"/>
    <property type="match status" value="1"/>
</dbReference>
<dbReference type="CDD" id="cd10918">
    <property type="entry name" value="CE4_NodB_like_5s_6s"/>
    <property type="match status" value="1"/>
</dbReference>
<name>A0AAE3DXF4_9FIRM</name>
<dbReference type="Pfam" id="PF01522">
    <property type="entry name" value="Polysacc_deac_1"/>
    <property type="match status" value="1"/>
</dbReference>
<accession>A0AAE3DXF4</accession>
<protein>
    <submittedName>
        <fullName evidence="4">Polysaccharide deacetylase family protein</fullName>
    </submittedName>
</protein>
<reference evidence="4 5" key="1">
    <citation type="submission" date="2021-10" db="EMBL/GenBank/DDBJ databases">
        <title>Anaerobic single-cell dispensing facilitates the cultivation of human gut bacteria.</title>
        <authorList>
            <person name="Afrizal A."/>
        </authorList>
    </citation>
    <scope>NUCLEOTIDE SEQUENCE [LARGE SCALE GENOMIC DNA]</scope>
    <source>
        <strain evidence="4 5">CLA-AA-H232</strain>
    </source>
</reference>
<comment type="caution">
    <text evidence="4">The sequence shown here is derived from an EMBL/GenBank/DDBJ whole genome shotgun (WGS) entry which is preliminary data.</text>
</comment>
<feature type="domain" description="NodB homology" evidence="3">
    <location>
        <begin position="103"/>
        <end position="289"/>
    </location>
</feature>
<dbReference type="PANTHER" id="PTHR34216">
    <property type="match status" value="1"/>
</dbReference>
<feature type="transmembrane region" description="Helical" evidence="2">
    <location>
        <begin position="7"/>
        <end position="26"/>
    </location>
</feature>
<keyword evidence="2" id="KW-0472">Membrane</keyword>
<dbReference type="GO" id="GO:0016810">
    <property type="term" value="F:hydrolase activity, acting on carbon-nitrogen (but not peptide) bonds"/>
    <property type="evidence" value="ECO:0007669"/>
    <property type="project" value="InterPro"/>
</dbReference>
<evidence type="ECO:0000313" key="4">
    <source>
        <dbReference type="EMBL" id="MCC2209651.1"/>
    </source>
</evidence>
<dbReference type="AlphaFoldDB" id="A0AAE3DXF4"/>
<evidence type="ECO:0000256" key="2">
    <source>
        <dbReference type="SAM" id="Phobius"/>
    </source>
</evidence>
<keyword evidence="5" id="KW-1185">Reference proteome</keyword>